<keyword evidence="2" id="KW-0547">Nucleotide-binding</keyword>
<dbReference type="OrthoDB" id="2413561at2759"/>
<sequence>MASNQELLLGVGGFGVVTLSTDKDDDKYLVAHKEIKNFDNHLFTREINSFRALDRYGFVKMIRYQDDIDHGHPAYIDMDFIPGGDLSQLLNAEASQANIPLFDITQKMIIAYGTARSLKIMHDNHFIHRDIKPDNILLDHKLRPYLTDFGLSRKIAPTQQQVTNVGTLNYMSPEILAGQNNVTNKSDVHMFGMLLYEMFNNEFPYVGLSDHAIIHNIIHGILPEIKKPSLIDDLFKKCCQLSPENRPDFEEVANEIIKIVNSSNVVSQTTFMKYKKFYDKQATLIGDDIPRCGTINFLRQAADNDIPFALYKYGTMLQNGYIVEKDESLGKEYIRRAIMLLKLEEEETTDEDYSEEDGIDIE</sequence>
<dbReference type="GO" id="GO:0005829">
    <property type="term" value="C:cytosol"/>
    <property type="evidence" value="ECO:0007669"/>
    <property type="project" value="TreeGrafter"/>
</dbReference>
<dbReference type="AlphaFoldDB" id="A0A1J4JRP3"/>
<dbReference type="GO" id="GO:0000045">
    <property type="term" value="P:autophagosome assembly"/>
    <property type="evidence" value="ECO:0007669"/>
    <property type="project" value="TreeGrafter"/>
</dbReference>
<evidence type="ECO:0000256" key="1">
    <source>
        <dbReference type="ARBA" id="ARBA00022679"/>
    </source>
</evidence>
<dbReference type="GO" id="GO:0016020">
    <property type="term" value="C:membrane"/>
    <property type="evidence" value="ECO:0007669"/>
    <property type="project" value="TreeGrafter"/>
</dbReference>
<dbReference type="VEuPathDB" id="TrichDB:TRFO_07339"/>
<accession>A0A1J4JRP3</accession>
<dbReference type="InterPro" id="IPR011009">
    <property type="entry name" value="Kinase-like_dom_sf"/>
</dbReference>
<dbReference type="PANTHER" id="PTHR24348:SF22">
    <property type="entry name" value="NON-SPECIFIC SERINE_THREONINE PROTEIN KINASE"/>
    <property type="match status" value="1"/>
</dbReference>
<protein>
    <recommendedName>
        <fullName evidence="5">Protein kinase domain-containing protein</fullName>
    </recommendedName>
</protein>
<dbReference type="GO" id="GO:0000407">
    <property type="term" value="C:phagophore assembly site"/>
    <property type="evidence" value="ECO:0007669"/>
    <property type="project" value="TreeGrafter"/>
</dbReference>
<dbReference type="SUPFAM" id="SSF56112">
    <property type="entry name" value="Protein kinase-like (PK-like)"/>
    <property type="match status" value="1"/>
</dbReference>
<dbReference type="PANTHER" id="PTHR24348">
    <property type="entry name" value="SERINE/THREONINE-PROTEIN KINASE UNC-51-RELATED"/>
    <property type="match status" value="1"/>
</dbReference>
<dbReference type="GeneID" id="94828323"/>
<evidence type="ECO:0000256" key="4">
    <source>
        <dbReference type="ARBA" id="ARBA00022840"/>
    </source>
</evidence>
<dbReference type="EMBL" id="MLAK01000893">
    <property type="protein sequence ID" value="OHT01793.1"/>
    <property type="molecule type" value="Genomic_DNA"/>
</dbReference>
<proteinExistence type="predicted"/>
<evidence type="ECO:0000259" key="5">
    <source>
        <dbReference type="PROSITE" id="PS50011"/>
    </source>
</evidence>
<keyword evidence="3" id="KW-0418">Kinase</keyword>
<dbReference type="Proteomes" id="UP000179807">
    <property type="component" value="Unassembled WGS sequence"/>
</dbReference>
<evidence type="ECO:0000313" key="7">
    <source>
        <dbReference type="Proteomes" id="UP000179807"/>
    </source>
</evidence>
<keyword evidence="1" id="KW-0808">Transferase</keyword>
<feature type="domain" description="Protein kinase" evidence="5">
    <location>
        <begin position="3"/>
        <end position="257"/>
    </location>
</feature>
<dbReference type="Pfam" id="PF00069">
    <property type="entry name" value="Pkinase"/>
    <property type="match status" value="1"/>
</dbReference>
<dbReference type="GO" id="GO:0004674">
    <property type="term" value="F:protein serine/threonine kinase activity"/>
    <property type="evidence" value="ECO:0007669"/>
    <property type="project" value="InterPro"/>
</dbReference>
<reference evidence="6" key="1">
    <citation type="submission" date="2016-10" db="EMBL/GenBank/DDBJ databases">
        <authorList>
            <person name="Benchimol M."/>
            <person name="Almeida L.G."/>
            <person name="Vasconcelos A.T."/>
            <person name="Perreira-Neves A."/>
            <person name="Rosa I.A."/>
            <person name="Tasca T."/>
            <person name="Bogo M.R."/>
            <person name="de Souza W."/>
        </authorList>
    </citation>
    <scope>NUCLEOTIDE SEQUENCE [LARGE SCALE GENOMIC DNA]</scope>
    <source>
        <strain evidence="6">K</strain>
    </source>
</reference>
<dbReference type="InterPro" id="IPR008271">
    <property type="entry name" value="Ser/Thr_kinase_AS"/>
</dbReference>
<dbReference type="InterPro" id="IPR000719">
    <property type="entry name" value="Prot_kinase_dom"/>
</dbReference>
<dbReference type="Gene3D" id="1.25.40.10">
    <property type="entry name" value="Tetratricopeptide repeat domain"/>
    <property type="match status" value="1"/>
</dbReference>
<comment type="caution">
    <text evidence="6">The sequence shown here is derived from an EMBL/GenBank/DDBJ whole genome shotgun (WGS) entry which is preliminary data.</text>
</comment>
<keyword evidence="7" id="KW-1185">Reference proteome</keyword>
<dbReference type="InterPro" id="IPR045269">
    <property type="entry name" value="Atg1-like"/>
</dbReference>
<organism evidence="6 7">
    <name type="scientific">Tritrichomonas foetus</name>
    <dbReference type="NCBI Taxonomy" id="1144522"/>
    <lineage>
        <taxon>Eukaryota</taxon>
        <taxon>Metamonada</taxon>
        <taxon>Parabasalia</taxon>
        <taxon>Tritrichomonadida</taxon>
        <taxon>Tritrichomonadidae</taxon>
        <taxon>Tritrichomonas</taxon>
    </lineage>
</organism>
<dbReference type="GO" id="GO:0005524">
    <property type="term" value="F:ATP binding"/>
    <property type="evidence" value="ECO:0007669"/>
    <property type="project" value="UniProtKB-KW"/>
</dbReference>
<evidence type="ECO:0000256" key="2">
    <source>
        <dbReference type="ARBA" id="ARBA00022741"/>
    </source>
</evidence>
<dbReference type="PROSITE" id="PS50011">
    <property type="entry name" value="PROTEIN_KINASE_DOM"/>
    <property type="match status" value="1"/>
</dbReference>
<dbReference type="PROSITE" id="PS00108">
    <property type="entry name" value="PROTEIN_KINASE_ST"/>
    <property type="match status" value="1"/>
</dbReference>
<keyword evidence="4" id="KW-0067">ATP-binding</keyword>
<dbReference type="RefSeq" id="XP_068354929.1">
    <property type="nucleotide sequence ID" value="XM_068493619.1"/>
</dbReference>
<evidence type="ECO:0000256" key="3">
    <source>
        <dbReference type="ARBA" id="ARBA00022777"/>
    </source>
</evidence>
<dbReference type="GO" id="GO:0005776">
    <property type="term" value="C:autophagosome"/>
    <property type="evidence" value="ECO:0007669"/>
    <property type="project" value="TreeGrafter"/>
</dbReference>
<dbReference type="InterPro" id="IPR011990">
    <property type="entry name" value="TPR-like_helical_dom_sf"/>
</dbReference>
<dbReference type="SUPFAM" id="SSF81901">
    <property type="entry name" value="HCP-like"/>
    <property type="match status" value="1"/>
</dbReference>
<evidence type="ECO:0000313" key="6">
    <source>
        <dbReference type="EMBL" id="OHT01793.1"/>
    </source>
</evidence>
<dbReference type="Gene3D" id="1.10.510.10">
    <property type="entry name" value="Transferase(Phosphotransferase) domain 1"/>
    <property type="match status" value="1"/>
</dbReference>
<gene>
    <name evidence="6" type="ORF">TRFO_07339</name>
</gene>
<name>A0A1J4JRP3_9EUKA</name>
<dbReference type="SMART" id="SM00220">
    <property type="entry name" value="S_TKc"/>
    <property type="match status" value="1"/>
</dbReference>
<dbReference type="GO" id="GO:0010506">
    <property type="term" value="P:regulation of autophagy"/>
    <property type="evidence" value="ECO:0007669"/>
    <property type="project" value="InterPro"/>
</dbReference>